<dbReference type="Proteomes" id="UP000095283">
    <property type="component" value="Unplaced"/>
</dbReference>
<evidence type="ECO:0000313" key="1">
    <source>
        <dbReference type="Proteomes" id="UP000095283"/>
    </source>
</evidence>
<proteinExistence type="predicted"/>
<protein>
    <submittedName>
        <fullName evidence="2">Uncharacterized protein</fullName>
    </submittedName>
</protein>
<reference evidence="2" key="1">
    <citation type="submission" date="2016-11" db="UniProtKB">
        <authorList>
            <consortium name="WormBaseParasite"/>
        </authorList>
    </citation>
    <scope>IDENTIFICATION</scope>
</reference>
<evidence type="ECO:0000313" key="2">
    <source>
        <dbReference type="WBParaSite" id="Hba_13515"/>
    </source>
</evidence>
<dbReference type="AlphaFoldDB" id="A0A1I7X7G6"/>
<dbReference type="WBParaSite" id="Hba_13515">
    <property type="protein sequence ID" value="Hba_13515"/>
    <property type="gene ID" value="Hba_13515"/>
</dbReference>
<sequence>MATTLQNIIKVQPRNNHQQIEIDARNNLTSGKMSTESSKKFTESLCTERTGMSGHDFLQKLPRTINACPFLEHGCQNSMIRQKLVSLDNKQIL</sequence>
<keyword evidence="1" id="KW-1185">Reference proteome</keyword>
<organism evidence="1 2">
    <name type="scientific">Heterorhabditis bacteriophora</name>
    <name type="common">Entomopathogenic nematode worm</name>
    <dbReference type="NCBI Taxonomy" id="37862"/>
    <lineage>
        <taxon>Eukaryota</taxon>
        <taxon>Metazoa</taxon>
        <taxon>Ecdysozoa</taxon>
        <taxon>Nematoda</taxon>
        <taxon>Chromadorea</taxon>
        <taxon>Rhabditida</taxon>
        <taxon>Rhabditina</taxon>
        <taxon>Rhabditomorpha</taxon>
        <taxon>Strongyloidea</taxon>
        <taxon>Heterorhabditidae</taxon>
        <taxon>Heterorhabditis</taxon>
    </lineage>
</organism>
<accession>A0A1I7X7G6</accession>
<name>A0A1I7X7G6_HETBA</name>